<evidence type="ECO:0000259" key="6">
    <source>
        <dbReference type="PROSITE" id="PS51900"/>
    </source>
</evidence>
<dbReference type="PANTHER" id="PTHR34605:SF3">
    <property type="entry name" value="P CELL-TYPE AGGLUTINATION PROTEIN MAP4-LIKE-RELATED"/>
    <property type="match status" value="1"/>
</dbReference>
<dbReference type="AlphaFoldDB" id="A0A6H0ZJF8"/>
<evidence type="ECO:0000256" key="2">
    <source>
        <dbReference type="ARBA" id="ARBA00023125"/>
    </source>
</evidence>
<dbReference type="Gene3D" id="1.10.443.10">
    <property type="entry name" value="Intergrase catalytic core"/>
    <property type="match status" value="1"/>
</dbReference>
<dbReference type="Pfam" id="PF00589">
    <property type="entry name" value="Phage_integrase"/>
    <property type="match status" value="1"/>
</dbReference>
<evidence type="ECO:0000313" key="8">
    <source>
        <dbReference type="Proteomes" id="UP000500870"/>
    </source>
</evidence>
<dbReference type="GO" id="GO:0015074">
    <property type="term" value="P:DNA integration"/>
    <property type="evidence" value="ECO:0007669"/>
    <property type="project" value="UniProtKB-KW"/>
</dbReference>
<evidence type="ECO:0000256" key="1">
    <source>
        <dbReference type="ARBA" id="ARBA00022908"/>
    </source>
</evidence>
<dbReference type="Pfam" id="PF02899">
    <property type="entry name" value="Phage_int_SAM_1"/>
    <property type="match status" value="1"/>
</dbReference>
<accession>A0A6H0ZJF8</accession>
<dbReference type="Proteomes" id="UP000500870">
    <property type="component" value="Chromosome 1"/>
</dbReference>
<evidence type="ECO:0000256" key="4">
    <source>
        <dbReference type="PROSITE-ProRule" id="PRU01248"/>
    </source>
</evidence>
<dbReference type="InterPro" id="IPR052925">
    <property type="entry name" value="Phage_Integrase-like_Recomb"/>
</dbReference>
<keyword evidence="1" id="KW-0229">DNA integration</keyword>
<dbReference type="PROSITE" id="PS51900">
    <property type="entry name" value="CB"/>
    <property type="match status" value="1"/>
</dbReference>
<protein>
    <submittedName>
        <fullName evidence="7">Tyrosine-type recombinase/integrase</fullName>
    </submittedName>
</protein>
<dbReference type="GO" id="GO:0006310">
    <property type="term" value="P:DNA recombination"/>
    <property type="evidence" value="ECO:0007669"/>
    <property type="project" value="UniProtKB-KW"/>
</dbReference>
<dbReference type="GO" id="GO:0003677">
    <property type="term" value="F:DNA binding"/>
    <property type="evidence" value="ECO:0007669"/>
    <property type="project" value="UniProtKB-UniRule"/>
</dbReference>
<keyword evidence="3" id="KW-0233">DNA recombination</keyword>
<feature type="domain" description="Tyr recombinase" evidence="5">
    <location>
        <begin position="123"/>
        <end position="317"/>
    </location>
</feature>
<proteinExistence type="predicted"/>
<keyword evidence="2 4" id="KW-0238">DNA-binding</keyword>
<dbReference type="RefSeq" id="WP_177319133.1">
    <property type="nucleotide sequence ID" value="NZ_CP050898.1"/>
</dbReference>
<evidence type="ECO:0000313" key="7">
    <source>
        <dbReference type="EMBL" id="QIX20975.1"/>
    </source>
</evidence>
<name>A0A6H0ZJF8_9HYPH</name>
<evidence type="ECO:0000259" key="5">
    <source>
        <dbReference type="PROSITE" id="PS51898"/>
    </source>
</evidence>
<organism evidence="7 8">
    <name type="scientific">Agrobacterium pusense</name>
    <dbReference type="NCBI Taxonomy" id="648995"/>
    <lineage>
        <taxon>Bacteria</taxon>
        <taxon>Pseudomonadati</taxon>
        <taxon>Pseudomonadota</taxon>
        <taxon>Alphaproteobacteria</taxon>
        <taxon>Hyphomicrobiales</taxon>
        <taxon>Rhizobiaceae</taxon>
        <taxon>Rhizobium/Agrobacterium group</taxon>
        <taxon>Agrobacterium</taxon>
    </lineage>
</organism>
<dbReference type="InterPro" id="IPR044068">
    <property type="entry name" value="CB"/>
</dbReference>
<dbReference type="SUPFAM" id="SSF56349">
    <property type="entry name" value="DNA breaking-rejoining enzymes"/>
    <property type="match status" value="1"/>
</dbReference>
<sequence>MSALTLISSQPGIEAASDLSDAALDYGRAALSSNTMRAYRGDWRDFQDWCAARDRSHLPATPATVANYASFLAEAGKKVPTIARKLAAIRFFHRGAGLDNPTDNAGVAAILKGIRRTVGTAARQKAPATVDVIHAMMARINADSLQGKRDRALLLLGFAGAFRRSELVAITVEDLTFSEEGVDVFLPKSKTDQEAKGQSVAILNGKALKPADRLKEWLQAAGITAGPIFRRFNRGDRLTDETLTDQAVALIVKKYADAAGLDVASLSGHSLRAGFVTSAAENRASISRIMEVTRHRDPRTVETYVRRADRFKDHAGDGFL</sequence>
<dbReference type="Gene3D" id="1.10.150.130">
    <property type="match status" value="1"/>
</dbReference>
<dbReference type="CDD" id="cd00799">
    <property type="entry name" value="INT_Cre_C"/>
    <property type="match status" value="1"/>
</dbReference>
<reference evidence="7 8" key="1">
    <citation type="submission" date="2020-04" db="EMBL/GenBank/DDBJ databases">
        <title>FDA dAtabase for Regulatory Grade micrObial Sequences (FDA-ARGOS): Supporting development and validation of Infectious Disease Dx tests.</title>
        <authorList>
            <person name="Sciortino C."/>
            <person name="Tallon L."/>
            <person name="Sadzewicz L."/>
            <person name="Vavikolanu K."/>
            <person name="Mehta A."/>
            <person name="Aluvathingal J."/>
            <person name="Nadendla S."/>
            <person name="Nandy P."/>
            <person name="Geyer C."/>
            <person name="Yan Y."/>
            <person name="Sichtig H."/>
        </authorList>
    </citation>
    <scope>NUCLEOTIDE SEQUENCE [LARGE SCALE GENOMIC DNA]</scope>
    <source>
        <strain evidence="7 8">FDAARGOS_633</strain>
    </source>
</reference>
<dbReference type="PANTHER" id="PTHR34605">
    <property type="entry name" value="PHAGE_INTEGRASE DOMAIN-CONTAINING PROTEIN"/>
    <property type="match status" value="1"/>
</dbReference>
<dbReference type="PROSITE" id="PS51898">
    <property type="entry name" value="TYR_RECOMBINASE"/>
    <property type="match status" value="1"/>
</dbReference>
<dbReference type="InterPro" id="IPR011010">
    <property type="entry name" value="DNA_brk_join_enz"/>
</dbReference>
<evidence type="ECO:0000256" key="3">
    <source>
        <dbReference type="ARBA" id="ARBA00023172"/>
    </source>
</evidence>
<dbReference type="EMBL" id="CP050898">
    <property type="protein sequence ID" value="QIX20975.1"/>
    <property type="molecule type" value="Genomic_DNA"/>
</dbReference>
<dbReference type="InterPro" id="IPR010998">
    <property type="entry name" value="Integrase_recombinase_N"/>
</dbReference>
<dbReference type="InterPro" id="IPR013762">
    <property type="entry name" value="Integrase-like_cat_sf"/>
</dbReference>
<dbReference type="InterPro" id="IPR004107">
    <property type="entry name" value="Integrase_SAM-like_N"/>
</dbReference>
<feature type="domain" description="Core-binding (CB)" evidence="6">
    <location>
        <begin position="14"/>
        <end position="97"/>
    </location>
</feature>
<dbReference type="SUPFAM" id="SSF47823">
    <property type="entry name" value="lambda integrase-like, N-terminal domain"/>
    <property type="match status" value="1"/>
</dbReference>
<gene>
    <name evidence="7" type="ORF">FOB41_07435</name>
</gene>
<dbReference type="InterPro" id="IPR002104">
    <property type="entry name" value="Integrase_catalytic"/>
</dbReference>